<sequence length="407" mass="46154">MESPRELSSDILCEILSRSTLETVGRCRLVSKDCNNLTYEHGFKALHHERANIASGWFVQNMVKCKHYSAFVSINDDHNNNKSSCPKPTKLSLDFLPVRAAKIEASSCQGLLLCTNDNNGRGIPSYFVCKPTTQEWERLPNPKTRNPTKATALMVLGSNPLHYKIVRLSMPKSIPKPRPGECGKCYNLRLEIFDSKLFTWKQLPEVDLLRPDHSFLGSRPPVSASGSLHWLPHGSEKPSIFAFHGNNDTCSLISLPRQEYPPENPDPSLKIAEYMGKLALMIRVDISSIDLWVMEDYEKRVWHKRQTINIEPLTRLPNNVSLSLFHDSEVALVEHHCHHLIFYNIKTLKFDMVSVPNRIETGGIFPYQSDFELCNIGKGKGKKAAQGWKMMMTSLQSVGKLFSSLYL</sequence>
<reference evidence="3" key="1">
    <citation type="submission" date="2022-02" db="EMBL/GenBank/DDBJ databases">
        <authorList>
            <person name="Henning P.M."/>
            <person name="McCubbin A.G."/>
            <person name="Shore J.S."/>
        </authorList>
    </citation>
    <scope>NUCLEOTIDE SEQUENCE</scope>
    <source>
        <strain evidence="3">F60SS</strain>
        <tissue evidence="3">Leaves</tissue>
    </source>
</reference>
<comment type="caution">
    <text evidence="3">The sequence shown here is derived from an EMBL/GenBank/DDBJ whole genome shotgun (WGS) entry which is preliminary data.</text>
</comment>
<evidence type="ECO:0000259" key="1">
    <source>
        <dbReference type="Pfam" id="PF00646"/>
    </source>
</evidence>
<dbReference type="InterPro" id="IPR036047">
    <property type="entry name" value="F-box-like_dom_sf"/>
</dbReference>
<dbReference type="Proteomes" id="UP001141552">
    <property type="component" value="Unassembled WGS sequence"/>
</dbReference>
<dbReference type="AlphaFoldDB" id="A0A9Q0F190"/>
<dbReference type="OrthoDB" id="1845982at2759"/>
<dbReference type="Pfam" id="PF08268">
    <property type="entry name" value="FBA_3"/>
    <property type="match status" value="1"/>
</dbReference>
<name>A0A9Q0F190_9ROSI</name>
<evidence type="ECO:0008006" key="5">
    <source>
        <dbReference type="Google" id="ProtNLM"/>
    </source>
</evidence>
<dbReference type="SUPFAM" id="SSF81383">
    <property type="entry name" value="F-box domain"/>
    <property type="match status" value="1"/>
</dbReference>
<evidence type="ECO:0000313" key="3">
    <source>
        <dbReference type="EMBL" id="KAJ4823039.1"/>
    </source>
</evidence>
<dbReference type="PANTHER" id="PTHR35546">
    <property type="entry name" value="F-BOX PROTEIN INTERACTION DOMAIN PROTEIN-RELATED"/>
    <property type="match status" value="1"/>
</dbReference>
<feature type="domain" description="F-box" evidence="1">
    <location>
        <begin position="7"/>
        <end position="38"/>
    </location>
</feature>
<keyword evidence="4" id="KW-1185">Reference proteome</keyword>
<gene>
    <name evidence="3" type="ORF">Tsubulata_012359</name>
</gene>
<protein>
    <recommendedName>
        <fullName evidence="5">F-box associated domain-containing protein</fullName>
    </recommendedName>
</protein>
<accession>A0A9Q0F190</accession>
<reference evidence="3" key="2">
    <citation type="journal article" date="2023" name="Plants (Basel)">
        <title>Annotation of the Turnera subulata (Passifloraceae) Draft Genome Reveals the S-Locus Evolved after the Divergence of Turneroideae from Passifloroideae in a Stepwise Manner.</title>
        <authorList>
            <person name="Henning P.M."/>
            <person name="Roalson E.H."/>
            <person name="Mir W."/>
            <person name="McCubbin A.G."/>
            <person name="Shore J.S."/>
        </authorList>
    </citation>
    <scope>NUCLEOTIDE SEQUENCE</scope>
    <source>
        <strain evidence="3">F60SS</strain>
    </source>
</reference>
<dbReference type="NCBIfam" id="TIGR01640">
    <property type="entry name" value="F_box_assoc_1"/>
    <property type="match status" value="1"/>
</dbReference>
<proteinExistence type="predicted"/>
<feature type="domain" description="F-box associated beta-propeller type 3" evidence="2">
    <location>
        <begin position="70"/>
        <end position="354"/>
    </location>
</feature>
<dbReference type="Pfam" id="PF00646">
    <property type="entry name" value="F-box"/>
    <property type="match status" value="1"/>
</dbReference>
<dbReference type="InterPro" id="IPR017451">
    <property type="entry name" value="F-box-assoc_interact_dom"/>
</dbReference>
<dbReference type="PANTHER" id="PTHR35546:SF16">
    <property type="entry name" value="F-BOX ASSOCIATED UBIQUITINATION EFFECTOR FAMILY PROTEIN-RELATED"/>
    <property type="match status" value="1"/>
</dbReference>
<organism evidence="3 4">
    <name type="scientific">Turnera subulata</name>
    <dbReference type="NCBI Taxonomy" id="218843"/>
    <lineage>
        <taxon>Eukaryota</taxon>
        <taxon>Viridiplantae</taxon>
        <taxon>Streptophyta</taxon>
        <taxon>Embryophyta</taxon>
        <taxon>Tracheophyta</taxon>
        <taxon>Spermatophyta</taxon>
        <taxon>Magnoliopsida</taxon>
        <taxon>eudicotyledons</taxon>
        <taxon>Gunneridae</taxon>
        <taxon>Pentapetalae</taxon>
        <taxon>rosids</taxon>
        <taxon>fabids</taxon>
        <taxon>Malpighiales</taxon>
        <taxon>Passifloraceae</taxon>
        <taxon>Turnera</taxon>
    </lineage>
</organism>
<evidence type="ECO:0000313" key="4">
    <source>
        <dbReference type="Proteomes" id="UP001141552"/>
    </source>
</evidence>
<dbReference type="InterPro" id="IPR001810">
    <property type="entry name" value="F-box_dom"/>
</dbReference>
<dbReference type="EMBL" id="JAKUCV010007534">
    <property type="protein sequence ID" value="KAJ4823039.1"/>
    <property type="molecule type" value="Genomic_DNA"/>
</dbReference>
<dbReference type="InterPro" id="IPR013187">
    <property type="entry name" value="F-box-assoc_dom_typ3"/>
</dbReference>
<dbReference type="InterPro" id="IPR055290">
    <property type="entry name" value="At3g26010-like"/>
</dbReference>
<evidence type="ECO:0000259" key="2">
    <source>
        <dbReference type="Pfam" id="PF08268"/>
    </source>
</evidence>